<proteinExistence type="predicted"/>
<dbReference type="EMBL" id="JACRSQ010000003">
    <property type="protein sequence ID" value="MBC8542589.1"/>
    <property type="molecule type" value="Genomic_DNA"/>
</dbReference>
<dbReference type="AlphaFoldDB" id="A0A926DRR7"/>
<feature type="transmembrane region" description="Helical" evidence="1">
    <location>
        <begin position="36"/>
        <end position="55"/>
    </location>
</feature>
<feature type="transmembrane region" description="Helical" evidence="1">
    <location>
        <begin position="12"/>
        <end position="30"/>
    </location>
</feature>
<accession>A0A926DRR7</accession>
<feature type="transmembrane region" description="Helical" evidence="1">
    <location>
        <begin position="85"/>
        <end position="100"/>
    </location>
</feature>
<evidence type="ECO:0000313" key="3">
    <source>
        <dbReference type="Proteomes" id="UP000657006"/>
    </source>
</evidence>
<keyword evidence="3" id="KW-1185">Reference proteome</keyword>
<feature type="transmembrane region" description="Helical" evidence="1">
    <location>
        <begin position="160"/>
        <end position="181"/>
    </location>
</feature>
<dbReference type="RefSeq" id="WP_177718767.1">
    <property type="nucleotide sequence ID" value="NZ_JACRSQ010000003.1"/>
</dbReference>
<sequence>MTNRLTVKDLINVGVFTALYIVIFFVSSFIGYVPVFMVLLPVICAVVVGIPFMLFLSKTHTFGMVTIMSMILGLFAILLGRPWPVLLIAVLAGVATDLILKSGHYKSVKLSIIGSGVFSTWMMGMALPMFFGYREPYFESMRTGYGDTFADALYAITPDWMFFVLTALCVVGGILGGLLGAKVLKKHFKKAGMA</sequence>
<organism evidence="2 3">
    <name type="scientific">Bianquea renquensis</name>
    <dbReference type="NCBI Taxonomy" id="2763661"/>
    <lineage>
        <taxon>Bacteria</taxon>
        <taxon>Bacillati</taxon>
        <taxon>Bacillota</taxon>
        <taxon>Clostridia</taxon>
        <taxon>Eubacteriales</taxon>
        <taxon>Bianqueaceae</taxon>
        <taxon>Bianquea</taxon>
    </lineage>
</organism>
<keyword evidence="1" id="KW-0472">Membrane</keyword>
<keyword evidence="1" id="KW-0812">Transmembrane</keyword>
<dbReference type="Proteomes" id="UP000657006">
    <property type="component" value="Unassembled WGS sequence"/>
</dbReference>
<feature type="transmembrane region" description="Helical" evidence="1">
    <location>
        <begin position="112"/>
        <end position="133"/>
    </location>
</feature>
<protein>
    <submittedName>
        <fullName evidence="2">MptD family putative ECF transporter S component</fullName>
    </submittedName>
</protein>
<dbReference type="NCBIfam" id="TIGR02185">
    <property type="entry name" value="Trep_Strep"/>
    <property type="match status" value="1"/>
</dbReference>
<dbReference type="InterPro" id="IPR011733">
    <property type="entry name" value="CHP02185_IM"/>
</dbReference>
<name>A0A926DRR7_9FIRM</name>
<reference evidence="2" key="1">
    <citation type="submission" date="2020-08" db="EMBL/GenBank/DDBJ databases">
        <title>Genome public.</title>
        <authorList>
            <person name="Liu C."/>
            <person name="Sun Q."/>
        </authorList>
    </citation>
    <scope>NUCLEOTIDE SEQUENCE</scope>
    <source>
        <strain evidence="2">NSJ-32</strain>
    </source>
</reference>
<keyword evidence="1" id="KW-1133">Transmembrane helix</keyword>
<comment type="caution">
    <text evidence="2">The sequence shown here is derived from an EMBL/GenBank/DDBJ whole genome shotgun (WGS) entry which is preliminary data.</text>
</comment>
<feature type="transmembrane region" description="Helical" evidence="1">
    <location>
        <begin position="62"/>
        <end position="79"/>
    </location>
</feature>
<evidence type="ECO:0000313" key="2">
    <source>
        <dbReference type="EMBL" id="MBC8542589.1"/>
    </source>
</evidence>
<gene>
    <name evidence="2" type="ORF">H8730_03375</name>
</gene>
<evidence type="ECO:0000256" key="1">
    <source>
        <dbReference type="SAM" id="Phobius"/>
    </source>
</evidence>
<dbReference type="Pfam" id="PF09605">
    <property type="entry name" value="Trep_Strep"/>
    <property type="match status" value="1"/>
</dbReference>